<evidence type="ECO:0008006" key="2">
    <source>
        <dbReference type="Google" id="ProtNLM"/>
    </source>
</evidence>
<feature type="non-terminal residue" evidence="1">
    <location>
        <position position="1"/>
    </location>
</feature>
<dbReference type="SUPFAM" id="SSF117396">
    <property type="entry name" value="TM1631-like"/>
    <property type="match status" value="1"/>
</dbReference>
<name>X0Z4F8_9ZZZZ</name>
<accession>X0Z4F8</accession>
<dbReference type="PANTHER" id="PTHR30348:SF4">
    <property type="entry name" value="DUF72 DOMAIN-CONTAINING PROTEIN"/>
    <property type="match status" value="1"/>
</dbReference>
<evidence type="ECO:0000313" key="1">
    <source>
        <dbReference type="EMBL" id="GAG53302.1"/>
    </source>
</evidence>
<dbReference type="PANTHER" id="PTHR30348">
    <property type="entry name" value="UNCHARACTERIZED PROTEIN YECE"/>
    <property type="match status" value="1"/>
</dbReference>
<dbReference type="AlphaFoldDB" id="X0Z4F8"/>
<organism evidence="1">
    <name type="scientific">marine sediment metagenome</name>
    <dbReference type="NCBI Taxonomy" id="412755"/>
    <lineage>
        <taxon>unclassified sequences</taxon>
        <taxon>metagenomes</taxon>
        <taxon>ecological metagenomes</taxon>
    </lineage>
</organism>
<protein>
    <recommendedName>
        <fullName evidence="2">DUF72 domain-containing protein</fullName>
    </recommendedName>
</protein>
<sequence>NASFYRLPKPQTFENWRKRTPDNFLWALKASRYITHIKRIKDVEEPLERFYGSVALLKEKLGPILFQLPPSLSFDEAVLSNFCHCLKANLRYALEVRHPSWAQEKAIDILKDNNIALCISDTAGRYPYIEEDTAAFIYIRLHGSRKLYASEYTEEELETYARKIRRWSKDTYLYFDNDYAGYAIKNAKGLKKILGLS</sequence>
<comment type="caution">
    <text evidence="1">The sequence shown here is derived from an EMBL/GenBank/DDBJ whole genome shotgun (WGS) entry which is preliminary data.</text>
</comment>
<dbReference type="Gene3D" id="3.20.20.410">
    <property type="entry name" value="Protein of unknown function UPF0759"/>
    <property type="match status" value="1"/>
</dbReference>
<dbReference type="Pfam" id="PF01904">
    <property type="entry name" value="DUF72"/>
    <property type="match status" value="1"/>
</dbReference>
<dbReference type="InterPro" id="IPR036520">
    <property type="entry name" value="UPF0759_sf"/>
</dbReference>
<reference evidence="1" key="1">
    <citation type="journal article" date="2014" name="Front. Microbiol.">
        <title>High frequency of phylogenetically diverse reductive dehalogenase-homologous genes in deep subseafloor sedimentary metagenomes.</title>
        <authorList>
            <person name="Kawai M."/>
            <person name="Futagami T."/>
            <person name="Toyoda A."/>
            <person name="Takaki Y."/>
            <person name="Nishi S."/>
            <person name="Hori S."/>
            <person name="Arai W."/>
            <person name="Tsubouchi T."/>
            <person name="Morono Y."/>
            <person name="Uchiyama I."/>
            <person name="Ito T."/>
            <person name="Fujiyama A."/>
            <person name="Inagaki F."/>
            <person name="Takami H."/>
        </authorList>
    </citation>
    <scope>NUCLEOTIDE SEQUENCE</scope>
    <source>
        <strain evidence="1">Expedition CK06-06</strain>
    </source>
</reference>
<gene>
    <name evidence="1" type="ORF">S01H1_76199</name>
</gene>
<dbReference type="InterPro" id="IPR002763">
    <property type="entry name" value="DUF72"/>
</dbReference>
<dbReference type="EMBL" id="BARS01051123">
    <property type="protein sequence ID" value="GAG53302.1"/>
    <property type="molecule type" value="Genomic_DNA"/>
</dbReference>
<proteinExistence type="predicted"/>